<dbReference type="GeneID" id="90449311"/>
<evidence type="ECO:0000313" key="2">
    <source>
        <dbReference type="EMBL" id="XAT62894.1"/>
    </source>
</evidence>
<evidence type="ECO:0000313" key="3">
    <source>
        <dbReference type="Proteomes" id="UP001492541"/>
    </source>
</evidence>
<dbReference type="SUPFAM" id="SSF88723">
    <property type="entry name" value="PIN domain-like"/>
    <property type="match status" value="1"/>
</dbReference>
<dbReference type="InterPro" id="IPR002716">
    <property type="entry name" value="PIN_dom"/>
</dbReference>
<proteinExistence type="predicted"/>
<protein>
    <submittedName>
        <fullName evidence="2">PIN domain-containing protein</fullName>
    </submittedName>
</protein>
<dbReference type="SMART" id="SM00670">
    <property type="entry name" value="PINc"/>
    <property type="match status" value="1"/>
</dbReference>
<keyword evidence="3" id="KW-1185">Reference proteome</keyword>
<dbReference type="EMBL" id="CP087714">
    <property type="protein sequence ID" value="XAT62894.1"/>
    <property type="molecule type" value="Genomic_DNA"/>
</dbReference>
<feature type="domain" description="PIN" evidence="1">
    <location>
        <begin position="6"/>
        <end position="120"/>
    </location>
</feature>
<reference evidence="2 3" key="1">
    <citation type="submission" date="2021-11" db="EMBL/GenBank/DDBJ databases">
        <title>Whole genome of Geoglobus acetivorans.</title>
        <authorList>
            <person name="Liu D."/>
        </authorList>
    </citation>
    <scope>NUCLEOTIDE SEQUENCE [LARGE SCALE GENOMIC DNA]</scope>
    <source>
        <strain evidence="2 3">SBH6</strain>
    </source>
</reference>
<dbReference type="InterPro" id="IPR029060">
    <property type="entry name" value="PIN-like_dom_sf"/>
</dbReference>
<organism evidence="2 3">
    <name type="scientific">Geoglobus acetivorans</name>
    <dbReference type="NCBI Taxonomy" id="565033"/>
    <lineage>
        <taxon>Archaea</taxon>
        <taxon>Methanobacteriati</taxon>
        <taxon>Methanobacteriota</taxon>
        <taxon>Archaeoglobi</taxon>
        <taxon>Archaeoglobales</taxon>
        <taxon>Archaeoglobaceae</taxon>
        <taxon>Geoglobus</taxon>
    </lineage>
</organism>
<name>A0ABZ3H118_GEOAI</name>
<sequence length="140" mass="16173">MQKRKLRVFPDTNLFISSAKSGITKSTALMFRLCFSEEIELIGNSILLAEFKKYEKLLGKSGRILLEIIRDRIQLIEPDYESIEVCKRFMPENEFADLYHASTCLKAEAVMITNDKHFDKIKKAGLIRVWSISEAIKELL</sequence>
<gene>
    <name evidence="2" type="ORF">LPQ35_06450</name>
</gene>
<dbReference type="RefSeq" id="WP_346297592.1">
    <property type="nucleotide sequence ID" value="NZ_CP087714.1"/>
</dbReference>
<evidence type="ECO:0000259" key="1">
    <source>
        <dbReference type="SMART" id="SM00670"/>
    </source>
</evidence>
<accession>A0ABZ3H118</accession>
<dbReference type="Proteomes" id="UP001492541">
    <property type="component" value="Chromosome"/>
</dbReference>
<dbReference type="Pfam" id="PF01850">
    <property type="entry name" value="PIN"/>
    <property type="match status" value="1"/>
</dbReference>
<dbReference type="Gene3D" id="3.40.50.1010">
    <property type="entry name" value="5'-nuclease"/>
    <property type="match status" value="1"/>
</dbReference>